<feature type="transmembrane region" description="Helical" evidence="2">
    <location>
        <begin position="31"/>
        <end position="50"/>
    </location>
</feature>
<dbReference type="AlphaFoldDB" id="A0AA35G6T8"/>
<dbReference type="SUPFAM" id="SSF51261">
    <property type="entry name" value="Duplicated hybrid motif"/>
    <property type="match status" value="1"/>
</dbReference>
<feature type="domain" description="M23ase beta-sheet core" evidence="3">
    <location>
        <begin position="227"/>
        <end position="321"/>
    </location>
</feature>
<dbReference type="InterPro" id="IPR016047">
    <property type="entry name" value="M23ase_b-sheet_dom"/>
</dbReference>
<evidence type="ECO:0000313" key="4">
    <source>
        <dbReference type="EMBL" id="BDG61861.1"/>
    </source>
</evidence>
<organism evidence="4 5">
    <name type="scientific">Caldinitratiruptor microaerophilus</name>
    <dbReference type="NCBI Taxonomy" id="671077"/>
    <lineage>
        <taxon>Bacteria</taxon>
        <taxon>Bacillati</taxon>
        <taxon>Bacillota</taxon>
        <taxon>Clostridia</taxon>
        <taxon>Eubacteriales</taxon>
        <taxon>Symbiobacteriaceae</taxon>
        <taxon>Caldinitratiruptor</taxon>
    </lineage>
</organism>
<dbReference type="FunFam" id="2.70.70.10:FF:000006">
    <property type="entry name" value="M23 family peptidase"/>
    <property type="match status" value="1"/>
</dbReference>
<evidence type="ECO:0000259" key="3">
    <source>
        <dbReference type="Pfam" id="PF01551"/>
    </source>
</evidence>
<dbReference type="InterPro" id="IPR050570">
    <property type="entry name" value="Cell_wall_metabolism_enzyme"/>
</dbReference>
<protein>
    <recommendedName>
        <fullName evidence="3">M23ase beta-sheet core domain-containing protein</fullName>
    </recommendedName>
</protein>
<keyword evidence="5" id="KW-1185">Reference proteome</keyword>
<gene>
    <name evidence="4" type="ORF">caldi_29510</name>
</gene>
<dbReference type="GO" id="GO:0004222">
    <property type="term" value="F:metalloendopeptidase activity"/>
    <property type="evidence" value="ECO:0007669"/>
    <property type="project" value="TreeGrafter"/>
</dbReference>
<evidence type="ECO:0000256" key="2">
    <source>
        <dbReference type="SAM" id="Phobius"/>
    </source>
</evidence>
<dbReference type="EMBL" id="AP025628">
    <property type="protein sequence ID" value="BDG61861.1"/>
    <property type="molecule type" value="Genomic_DNA"/>
</dbReference>
<keyword evidence="2" id="KW-0472">Membrane</keyword>
<sequence>MHGPRGRFLTLIIVPHAGARTWNLRIPVRSMQVAAVLVVAAALFTAVQTVTSRVARMRAAELAAERSRLQADLALKQAQIEAMAARMQAIETYLGRLRELESDVHGLLGNAPRPPGQGAVAPSDGAGTGPAAGDHLALATTGRERFPAPSRGGPRLAPGADGAEIVARLGLLEQESAARLDALAAAAQALEDRLDYLRHRPQGWPVPGPLTSGFGWRRSPFGWSREFHAGIDIGGAWGVPVTATADGTVVYADWKPGLGRTVIIDHGYGFRTLYGHNSRLAVRTGQNVRRGQVIAYMGSSGRSTGPHVHYEVHLWGRPVNPLEYAG</sequence>
<evidence type="ECO:0000256" key="1">
    <source>
        <dbReference type="SAM" id="MobiDB-lite"/>
    </source>
</evidence>
<feature type="region of interest" description="Disordered" evidence="1">
    <location>
        <begin position="108"/>
        <end position="134"/>
    </location>
</feature>
<accession>A0AA35G6T8</accession>
<keyword evidence="2" id="KW-0812">Transmembrane</keyword>
<evidence type="ECO:0000313" key="5">
    <source>
        <dbReference type="Proteomes" id="UP001163687"/>
    </source>
</evidence>
<dbReference type="CDD" id="cd12797">
    <property type="entry name" value="M23_peptidase"/>
    <property type="match status" value="1"/>
</dbReference>
<dbReference type="PANTHER" id="PTHR21666">
    <property type="entry name" value="PEPTIDASE-RELATED"/>
    <property type="match status" value="1"/>
</dbReference>
<dbReference type="KEGG" id="cmic:caldi_29510"/>
<proteinExistence type="predicted"/>
<keyword evidence="2" id="KW-1133">Transmembrane helix</keyword>
<reference evidence="4" key="1">
    <citation type="submission" date="2022-03" db="EMBL/GenBank/DDBJ databases">
        <title>Complete genome sequence of Caldinitratiruptor microaerophilus.</title>
        <authorList>
            <person name="Mukaiyama R."/>
            <person name="Nishiyama T."/>
            <person name="Ueda K."/>
        </authorList>
    </citation>
    <scope>NUCLEOTIDE SEQUENCE</scope>
    <source>
        <strain evidence="4">JCM 16183</strain>
    </source>
</reference>
<dbReference type="RefSeq" id="WP_264842484.1">
    <property type="nucleotide sequence ID" value="NZ_AP025628.1"/>
</dbReference>
<dbReference type="PANTHER" id="PTHR21666:SF270">
    <property type="entry name" value="MUREIN HYDROLASE ACTIVATOR ENVC"/>
    <property type="match status" value="1"/>
</dbReference>
<dbReference type="Pfam" id="PF01551">
    <property type="entry name" value="Peptidase_M23"/>
    <property type="match status" value="1"/>
</dbReference>
<name>A0AA35G6T8_9FIRM</name>
<dbReference type="Proteomes" id="UP001163687">
    <property type="component" value="Chromosome"/>
</dbReference>
<dbReference type="Gene3D" id="2.70.70.10">
    <property type="entry name" value="Glucose Permease (Domain IIA)"/>
    <property type="match status" value="1"/>
</dbReference>
<dbReference type="InterPro" id="IPR011055">
    <property type="entry name" value="Dup_hybrid_motif"/>
</dbReference>